<evidence type="ECO:0000256" key="2">
    <source>
        <dbReference type="ARBA" id="ARBA00009320"/>
    </source>
</evidence>
<keyword evidence="3" id="KW-0028">Amino-acid biosynthesis</keyword>
<dbReference type="STRING" id="27835.A0A0N4XN61"/>
<evidence type="ECO:0000256" key="1">
    <source>
        <dbReference type="ARBA" id="ARBA00001933"/>
    </source>
</evidence>
<dbReference type="GO" id="GO:0004084">
    <property type="term" value="F:branched-chain-amino-acid transaminase activity"/>
    <property type="evidence" value="ECO:0007669"/>
    <property type="project" value="InterPro"/>
</dbReference>
<dbReference type="InterPro" id="IPR001544">
    <property type="entry name" value="Aminotrans_IV"/>
</dbReference>
<gene>
    <name evidence="6" type="ORF">NBR_LOCUS3964</name>
</gene>
<dbReference type="GO" id="GO:0009098">
    <property type="term" value="P:L-leucine biosynthetic process"/>
    <property type="evidence" value="ECO:0007669"/>
    <property type="project" value="TreeGrafter"/>
</dbReference>
<dbReference type="SUPFAM" id="SSF56752">
    <property type="entry name" value="D-aminoacid aminotransferase-like PLP-dependent enzymes"/>
    <property type="match status" value="1"/>
</dbReference>
<dbReference type="EMBL" id="UYSL01006652">
    <property type="protein sequence ID" value="VDL67553.1"/>
    <property type="molecule type" value="Genomic_DNA"/>
</dbReference>
<sequence length="115" mass="13460">MNVFMYWKNENGEDELITPTLESGVTRRSMLDLAREMGVKVSERDFTMDEVYEFFGTGTAVVVSPIDRILYKVDGREIELQFPLKEEKSIMNKLFTAITDIQFGRQQRPEWTIEI</sequence>
<evidence type="ECO:0000256" key="4">
    <source>
        <dbReference type="ARBA" id="ARBA00022898"/>
    </source>
</evidence>
<protein>
    <submittedName>
        <fullName evidence="8">Branched-chain-amino-acid aminotransferase (inferred by orthology to a D. melanogaster protein)</fullName>
    </submittedName>
</protein>
<comment type="similarity">
    <text evidence="2">Belongs to the class-IV pyridoxal-phosphate-dependent aminotransferase family.</text>
</comment>
<accession>A0A0N4XN61</accession>
<dbReference type="Gene3D" id="3.20.10.10">
    <property type="entry name" value="D-amino Acid Aminotransferase, subunit A, domain 2"/>
    <property type="match status" value="1"/>
</dbReference>
<dbReference type="InterPro" id="IPR005786">
    <property type="entry name" value="B_amino_transII"/>
</dbReference>
<dbReference type="GO" id="GO:0005739">
    <property type="term" value="C:mitochondrion"/>
    <property type="evidence" value="ECO:0007669"/>
    <property type="project" value="TreeGrafter"/>
</dbReference>
<organism evidence="8">
    <name type="scientific">Nippostrongylus brasiliensis</name>
    <name type="common">Rat hookworm</name>
    <dbReference type="NCBI Taxonomy" id="27835"/>
    <lineage>
        <taxon>Eukaryota</taxon>
        <taxon>Metazoa</taxon>
        <taxon>Ecdysozoa</taxon>
        <taxon>Nematoda</taxon>
        <taxon>Chromadorea</taxon>
        <taxon>Rhabditida</taxon>
        <taxon>Rhabditina</taxon>
        <taxon>Rhabditomorpha</taxon>
        <taxon>Strongyloidea</taxon>
        <taxon>Heligmosomidae</taxon>
        <taxon>Nippostrongylus</taxon>
    </lineage>
</organism>
<evidence type="ECO:0000256" key="3">
    <source>
        <dbReference type="ARBA" id="ARBA00022605"/>
    </source>
</evidence>
<comment type="cofactor">
    <cofactor evidence="1">
        <name>pyridoxal 5'-phosphate</name>
        <dbReference type="ChEBI" id="CHEBI:597326"/>
    </cofactor>
</comment>
<name>A0A0N4XN61_NIPBR</name>
<dbReference type="InterPro" id="IPR043132">
    <property type="entry name" value="BCAT-like_C"/>
</dbReference>
<evidence type="ECO:0000313" key="8">
    <source>
        <dbReference type="WBParaSite" id="NBR_0000396301-mRNA-1"/>
    </source>
</evidence>
<keyword evidence="5" id="KW-0100">Branched-chain amino acid biosynthesis</keyword>
<evidence type="ECO:0000313" key="6">
    <source>
        <dbReference type="EMBL" id="VDL67553.1"/>
    </source>
</evidence>
<dbReference type="AlphaFoldDB" id="A0A0N4XN61"/>
<evidence type="ECO:0000313" key="7">
    <source>
        <dbReference type="Proteomes" id="UP000271162"/>
    </source>
</evidence>
<dbReference type="PANTHER" id="PTHR11825:SF44">
    <property type="entry name" value="BRANCHED-CHAIN-AMINO-ACID AMINOTRANSFERASE"/>
    <property type="match status" value="1"/>
</dbReference>
<dbReference type="GO" id="GO:0009099">
    <property type="term" value="P:L-valine biosynthetic process"/>
    <property type="evidence" value="ECO:0007669"/>
    <property type="project" value="TreeGrafter"/>
</dbReference>
<dbReference type="WBParaSite" id="NBR_0000396301-mRNA-1">
    <property type="protein sequence ID" value="NBR_0000396301-mRNA-1"/>
    <property type="gene ID" value="NBR_0000396301"/>
</dbReference>
<dbReference type="PANTHER" id="PTHR11825">
    <property type="entry name" value="SUBGROUP IIII AMINOTRANSFERASE"/>
    <property type="match status" value="1"/>
</dbReference>
<reference evidence="6 7" key="2">
    <citation type="submission" date="2018-11" db="EMBL/GenBank/DDBJ databases">
        <authorList>
            <consortium name="Pathogen Informatics"/>
        </authorList>
    </citation>
    <scope>NUCLEOTIDE SEQUENCE [LARGE SCALE GENOMIC DNA]</scope>
</reference>
<reference evidence="8" key="1">
    <citation type="submission" date="2017-02" db="UniProtKB">
        <authorList>
            <consortium name="WormBaseParasite"/>
        </authorList>
    </citation>
    <scope>IDENTIFICATION</scope>
</reference>
<keyword evidence="7" id="KW-1185">Reference proteome</keyword>
<proteinExistence type="inferred from homology"/>
<dbReference type="Pfam" id="PF01063">
    <property type="entry name" value="Aminotran_4"/>
    <property type="match status" value="1"/>
</dbReference>
<dbReference type="InterPro" id="IPR036038">
    <property type="entry name" value="Aminotransferase-like"/>
</dbReference>
<evidence type="ECO:0000256" key="5">
    <source>
        <dbReference type="ARBA" id="ARBA00023304"/>
    </source>
</evidence>
<keyword evidence="4" id="KW-0663">Pyridoxal phosphate</keyword>
<dbReference type="Proteomes" id="UP000271162">
    <property type="component" value="Unassembled WGS sequence"/>
</dbReference>